<accession>A0A699I011</accession>
<dbReference type="EMBL" id="BKCJ010234830">
    <property type="protein sequence ID" value="GEZ04174.1"/>
    <property type="molecule type" value="Genomic_DNA"/>
</dbReference>
<keyword evidence="1" id="KW-0548">Nucleotidyltransferase</keyword>
<dbReference type="GO" id="GO:0003964">
    <property type="term" value="F:RNA-directed DNA polymerase activity"/>
    <property type="evidence" value="ECO:0007669"/>
    <property type="project" value="UniProtKB-KW"/>
</dbReference>
<sequence>AFELWPISHVQMLTLRDYLDLIHVENTSMALLVKVRKVGTMNFIYNLGRSEGFSNLQIQHVGRLWLWVQFLDEVSCLAFKNNTTMQQAFIAIKSISQNFVVDERLIWIEINGLPLCAWGSFKFKKVASKFELGTWKANIRDDSDSSKGFDDMIMTTNEDFHILHQGHLSPQEKLKFFKMKIKYWRHGSNLTNTSRLQEIQSNPNNIDKKIDSSIASDIERQSRFASLCLEDVTSLQQKATLEEISKAVWDCGCGKSPGPDGFCPTQSAFISGRLIIVGPLMVSKIIEWYKKRNKRLMILKVNFEKAFDSALKSTSLNLIYLVLELPKLKDNIVVAMPKFTREGYYTCNIRVEYVWKPPRCACCKVFGHVQEECPKNIGSSETKNLKKTSQTPKGIMVGQKIGFKPTKQVYQPVSKKSTANISGNKKNNADLTKKISKSNPFEVLTSVKNDVELGTNGGTSNLASQEANSIGSLFWNVDSSSPSTTLIIEKNDKIEKLIIDGKVTLVDDEGKTVEMVDYSSLLEQWKESYENDDYEYDPYDDDMYEGQEIPEKLQVKSIRAISKLFANTAYGFFLEKRVAYLSVANYVRNTWGKYRLDGWLGCNA</sequence>
<dbReference type="AlphaFoldDB" id="A0A699I011"/>
<feature type="non-terminal residue" evidence="1">
    <location>
        <position position="1"/>
    </location>
</feature>
<reference evidence="1" key="1">
    <citation type="journal article" date="2019" name="Sci. Rep.">
        <title>Draft genome of Tanacetum cinerariifolium, the natural source of mosquito coil.</title>
        <authorList>
            <person name="Yamashiro T."/>
            <person name="Shiraishi A."/>
            <person name="Satake H."/>
            <person name="Nakayama K."/>
        </authorList>
    </citation>
    <scope>NUCLEOTIDE SEQUENCE</scope>
</reference>
<gene>
    <name evidence="1" type="ORF">Tci_476147</name>
</gene>
<comment type="caution">
    <text evidence="1">The sequence shown here is derived from an EMBL/GenBank/DDBJ whole genome shotgun (WGS) entry which is preliminary data.</text>
</comment>
<protein>
    <submittedName>
        <fullName evidence="1">RNA-directed DNA polymerase, eukaryota</fullName>
    </submittedName>
</protein>
<evidence type="ECO:0000313" key="1">
    <source>
        <dbReference type="EMBL" id="GEZ04174.1"/>
    </source>
</evidence>
<keyword evidence="1" id="KW-0808">Transferase</keyword>
<proteinExistence type="predicted"/>
<keyword evidence="1" id="KW-0695">RNA-directed DNA polymerase</keyword>
<organism evidence="1">
    <name type="scientific">Tanacetum cinerariifolium</name>
    <name type="common">Dalmatian daisy</name>
    <name type="synonym">Chrysanthemum cinerariifolium</name>
    <dbReference type="NCBI Taxonomy" id="118510"/>
    <lineage>
        <taxon>Eukaryota</taxon>
        <taxon>Viridiplantae</taxon>
        <taxon>Streptophyta</taxon>
        <taxon>Embryophyta</taxon>
        <taxon>Tracheophyta</taxon>
        <taxon>Spermatophyta</taxon>
        <taxon>Magnoliopsida</taxon>
        <taxon>eudicotyledons</taxon>
        <taxon>Gunneridae</taxon>
        <taxon>Pentapetalae</taxon>
        <taxon>asterids</taxon>
        <taxon>campanulids</taxon>
        <taxon>Asterales</taxon>
        <taxon>Asteraceae</taxon>
        <taxon>Asteroideae</taxon>
        <taxon>Anthemideae</taxon>
        <taxon>Anthemidinae</taxon>
        <taxon>Tanacetum</taxon>
    </lineage>
</organism>
<name>A0A699I011_TANCI</name>